<dbReference type="InterPro" id="IPR037207">
    <property type="entry name" value="Nuop51_4Fe4S-bd_sf"/>
</dbReference>
<proteinExistence type="predicted"/>
<keyword evidence="7" id="KW-1185">Reference proteome</keyword>
<dbReference type="InterPro" id="IPR050837">
    <property type="entry name" value="ComplexI_51kDa_subunit"/>
</dbReference>
<comment type="cofactor">
    <cofactor evidence="1">
        <name>FMN</name>
        <dbReference type="ChEBI" id="CHEBI:58210"/>
    </cofactor>
</comment>
<keyword evidence="3" id="KW-0285">Flavoprotein</keyword>
<keyword evidence="4" id="KW-0288">FMN</keyword>
<evidence type="ECO:0000256" key="1">
    <source>
        <dbReference type="ARBA" id="ARBA00001917"/>
    </source>
</evidence>
<comment type="caution">
    <text evidence="6">The sequence shown here is derived from an EMBL/GenBank/DDBJ whole genome shotgun (WGS) entry which is preliminary data.</text>
</comment>
<evidence type="ECO:0000313" key="7">
    <source>
        <dbReference type="Proteomes" id="UP001165063"/>
    </source>
</evidence>
<dbReference type="SUPFAM" id="SSF140490">
    <property type="entry name" value="Nqo1C-terminal domain-like"/>
    <property type="match status" value="1"/>
</dbReference>
<dbReference type="Gene3D" id="1.20.1440.230">
    <property type="entry name" value="NADH-ubiquinone oxidoreductase 51kDa subunit, iron-sulphur binding domain"/>
    <property type="match status" value="1"/>
</dbReference>
<organism evidence="6 7">
    <name type="scientific">Ambrosiozyma monospora</name>
    <name type="common">Yeast</name>
    <name type="synonym">Endomycopsis monosporus</name>
    <dbReference type="NCBI Taxonomy" id="43982"/>
    <lineage>
        <taxon>Eukaryota</taxon>
        <taxon>Fungi</taxon>
        <taxon>Dikarya</taxon>
        <taxon>Ascomycota</taxon>
        <taxon>Saccharomycotina</taxon>
        <taxon>Pichiomycetes</taxon>
        <taxon>Pichiales</taxon>
        <taxon>Pichiaceae</taxon>
        <taxon>Ambrosiozyma</taxon>
    </lineage>
</organism>
<dbReference type="PANTHER" id="PTHR11780:SF10">
    <property type="entry name" value="NADH DEHYDROGENASE [UBIQUINONE] FLAVOPROTEIN 1, MITOCHONDRIAL"/>
    <property type="match status" value="1"/>
</dbReference>
<dbReference type="OrthoDB" id="42889at2759"/>
<evidence type="ECO:0000313" key="6">
    <source>
        <dbReference type="EMBL" id="GMG40567.1"/>
    </source>
</evidence>
<feature type="domain" description="NADH-ubiquinone oxidoreductase 51kDa subunit iron-sulphur binding" evidence="5">
    <location>
        <begin position="1"/>
        <end position="52"/>
    </location>
</feature>
<reference evidence="6" key="1">
    <citation type="submission" date="2023-04" db="EMBL/GenBank/DDBJ databases">
        <title>Ambrosiozyma monospora NBRC 1965.</title>
        <authorList>
            <person name="Ichikawa N."/>
            <person name="Sato H."/>
            <person name="Tonouchi N."/>
        </authorList>
    </citation>
    <scope>NUCLEOTIDE SEQUENCE</scope>
    <source>
        <strain evidence="6">NBRC 1965</strain>
    </source>
</reference>
<evidence type="ECO:0000256" key="4">
    <source>
        <dbReference type="ARBA" id="ARBA00022643"/>
    </source>
</evidence>
<protein>
    <submittedName>
        <fullName evidence="6">Unnamed protein product</fullName>
    </submittedName>
</protein>
<sequence>MMDRLYKGQANEKEIDMALEITKRVEGHSICAMGEAFSWPYQGLVRHFKPLMLERIKEYKTKNGLLEGGLINGGWVEEGSVANGVVINNDLPKTAFHGDH</sequence>
<evidence type="ECO:0000259" key="5">
    <source>
        <dbReference type="Pfam" id="PF10589"/>
    </source>
</evidence>
<name>A0A9W7DIV9_AMBMO</name>
<evidence type="ECO:0000256" key="2">
    <source>
        <dbReference type="ARBA" id="ARBA00001966"/>
    </source>
</evidence>
<gene>
    <name evidence="6" type="ORF">Amon01_000629600</name>
</gene>
<dbReference type="EMBL" id="BSXU01003922">
    <property type="protein sequence ID" value="GMG40567.1"/>
    <property type="molecule type" value="Genomic_DNA"/>
</dbReference>
<dbReference type="InterPro" id="IPR019575">
    <property type="entry name" value="Nuop51_4Fe4S-bd"/>
</dbReference>
<comment type="cofactor">
    <cofactor evidence="2">
        <name>[4Fe-4S] cluster</name>
        <dbReference type="ChEBI" id="CHEBI:49883"/>
    </cofactor>
</comment>
<dbReference type="GO" id="GO:0051539">
    <property type="term" value="F:4 iron, 4 sulfur cluster binding"/>
    <property type="evidence" value="ECO:0007669"/>
    <property type="project" value="InterPro"/>
</dbReference>
<dbReference type="Pfam" id="PF10589">
    <property type="entry name" value="NADH_4Fe-4S"/>
    <property type="match status" value="1"/>
</dbReference>
<dbReference type="AlphaFoldDB" id="A0A9W7DIV9"/>
<evidence type="ECO:0000256" key="3">
    <source>
        <dbReference type="ARBA" id="ARBA00022630"/>
    </source>
</evidence>
<dbReference type="Proteomes" id="UP001165063">
    <property type="component" value="Unassembled WGS sequence"/>
</dbReference>
<dbReference type="PANTHER" id="PTHR11780">
    <property type="entry name" value="NADH-UBIQUINONE OXIDOREDUCTASE FLAVOPROTEIN 1 NDUFV1"/>
    <property type="match status" value="1"/>
</dbReference>
<accession>A0A9W7DIV9</accession>